<organism evidence="2">
    <name type="scientific">Puccinia triticina (isolate 1-1 / race 1 (BBBD))</name>
    <name type="common">Brown leaf rust fungus</name>
    <dbReference type="NCBI Taxonomy" id="630390"/>
    <lineage>
        <taxon>Eukaryota</taxon>
        <taxon>Fungi</taxon>
        <taxon>Dikarya</taxon>
        <taxon>Basidiomycota</taxon>
        <taxon>Pucciniomycotina</taxon>
        <taxon>Pucciniomycetes</taxon>
        <taxon>Pucciniales</taxon>
        <taxon>Pucciniaceae</taxon>
        <taxon>Puccinia</taxon>
    </lineage>
</organism>
<protein>
    <recommendedName>
        <fullName evidence="5">DUF4939 domain-containing protein</fullName>
    </recommendedName>
</protein>
<evidence type="ECO:0000313" key="2">
    <source>
        <dbReference type="EMBL" id="OAV86654.1"/>
    </source>
</evidence>
<accession>A0A180G200</accession>
<evidence type="ECO:0008006" key="5">
    <source>
        <dbReference type="Google" id="ProtNLM"/>
    </source>
</evidence>
<feature type="region of interest" description="Disordered" evidence="1">
    <location>
        <begin position="41"/>
        <end position="70"/>
    </location>
</feature>
<dbReference type="EMBL" id="ADAS02000919">
    <property type="protein sequence ID" value="OAV86654.1"/>
    <property type="molecule type" value="Genomic_DNA"/>
</dbReference>
<proteinExistence type="predicted"/>
<feature type="compositionally biased region" description="Low complexity" evidence="1">
    <location>
        <begin position="41"/>
        <end position="53"/>
    </location>
</feature>
<dbReference type="STRING" id="630390.A0A180G200"/>
<dbReference type="EnsemblFungi" id="PTTG_29788-t43_1">
    <property type="protein sequence ID" value="PTTG_29788-t43_1-p1"/>
    <property type="gene ID" value="PTTG_29788"/>
</dbReference>
<reference evidence="2" key="2">
    <citation type="submission" date="2016-05" db="EMBL/GenBank/DDBJ databases">
        <title>Comparative analysis highlights variable genome content of wheat rusts and divergence of the mating loci.</title>
        <authorList>
            <person name="Cuomo C.A."/>
            <person name="Bakkeren G."/>
            <person name="Szabo L."/>
            <person name="Khalil H."/>
            <person name="Joly D."/>
            <person name="Goldberg J."/>
            <person name="Young S."/>
            <person name="Zeng Q."/>
            <person name="Fellers J."/>
        </authorList>
    </citation>
    <scope>NUCLEOTIDE SEQUENCE [LARGE SCALE GENOMIC DNA]</scope>
    <source>
        <strain evidence="2">1-1 BBBD Race 1</strain>
    </source>
</reference>
<evidence type="ECO:0000256" key="1">
    <source>
        <dbReference type="SAM" id="MobiDB-lite"/>
    </source>
</evidence>
<dbReference type="Proteomes" id="UP000005240">
    <property type="component" value="Unassembled WGS sequence"/>
</dbReference>
<evidence type="ECO:0000313" key="4">
    <source>
        <dbReference type="Proteomes" id="UP000005240"/>
    </source>
</evidence>
<reference evidence="2" key="1">
    <citation type="submission" date="2009-11" db="EMBL/GenBank/DDBJ databases">
        <authorList>
            <consortium name="The Broad Institute Genome Sequencing Platform"/>
            <person name="Ward D."/>
            <person name="Feldgarden M."/>
            <person name="Earl A."/>
            <person name="Young S.K."/>
            <person name="Zeng Q."/>
            <person name="Koehrsen M."/>
            <person name="Alvarado L."/>
            <person name="Berlin A."/>
            <person name="Bochicchio J."/>
            <person name="Borenstein D."/>
            <person name="Chapman S.B."/>
            <person name="Chen Z."/>
            <person name="Engels R."/>
            <person name="Freedman E."/>
            <person name="Gellesch M."/>
            <person name="Goldberg J."/>
            <person name="Griggs A."/>
            <person name="Gujja S."/>
            <person name="Heilman E."/>
            <person name="Heiman D."/>
            <person name="Hepburn T."/>
            <person name="Howarth C."/>
            <person name="Jen D."/>
            <person name="Larson L."/>
            <person name="Lewis B."/>
            <person name="Mehta T."/>
            <person name="Park D."/>
            <person name="Pearson M."/>
            <person name="Roberts A."/>
            <person name="Saif S."/>
            <person name="Shea T."/>
            <person name="Shenoy N."/>
            <person name="Sisk P."/>
            <person name="Stolte C."/>
            <person name="Sykes S."/>
            <person name="Thomson T."/>
            <person name="Walk T."/>
            <person name="White J."/>
            <person name="Yandava C."/>
            <person name="Izard J."/>
            <person name="Baranova O.V."/>
            <person name="Blanton J.M."/>
            <person name="Tanner A.C."/>
            <person name="Dewhirst F.E."/>
            <person name="Haas B."/>
            <person name="Nusbaum C."/>
            <person name="Birren B."/>
        </authorList>
    </citation>
    <scope>NUCLEOTIDE SEQUENCE [LARGE SCALE GENOMIC DNA]</scope>
    <source>
        <strain evidence="2">1-1 BBBD Race 1</strain>
    </source>
</reference>
<sequence length="167" mass="18166">MDAAAAAALQQQLADLMAVVNEERGLRQQAEAVRQEAENACQAAEAARQQAENVQPPPDAQAPAINPVAQQPVRAPKIGVLDKYNGSRGVKAEFYASQVSLYILANVAAFPDDRSRIIFALSYLTGQATSTYAEFTAAFESMFYDTEKQTKAKRSLRNLKQTKTVGQ</sequence>
<dbReference type="VEuPathDB" id="FungiDB:PTTG_29788"/>
<evidence type="ECO:0000313" key="3">
    <source>
        <dbReference type="EnsemblFungi" id="PTTG_29788-t43_1-p1"/>
    </source>
</evidence>
<gene>
    <name evidence="2" type="ORF">PTTG_29788</name>
</gene>
<name>A0A180G200_PUCT1</name>
<dbReference type="OrthoDB" id="5552562at2759"/>
<reference evidence="3" key="4">
    <citation type="submission" date="2025-05" db="UniProtKB">
        <authorList>
            <consortium name="EnsemblFungi"/>
        </authorList>
    </citation>
    <scope>IDENTIFICATION</scope>
    <source>
        <strain evidence="3">isolate 1-1 / race 1 (BBBD)</strain>
    </source>
</reference>
<dbReference type="AlphaFoldDB" id="A0A180G200"/>
<keyword evidence="4" id="KW-1185">Reference proteome</keyword>
<reference evidence="3 4" key="3">
    <citation type="journal article" date="2017" name="G3 (Bethesda)">
        <title>Comparative analysis highlights variable genome content of wheat rusts and divergence of the mating loci.</title>
        <authorList>
            <person name="Cuomo C.A."/>
            <person name="Bakkeren G."/>
            <person name="Khalil H.B."/>
            <person name="Panwar V."/>
            <person name="Joly D."/>
            <person name="Linning R."/>
            <person name="Sakthikumar S."/>
            <person name="Song X."/>
            <person name="Adiconis X."/>
            <person name="Fan L."/>
            <person name="Goldberg J.M."/>
            <person name="Levin J.Z."/>
            <person name="Young S."/>
            <person name="Zeng Q."/>
            <person name="Anikster Y."/>
            <person name="Bruce M."/>
            <person name="Wang M."/>
            <person name="Yin C."/>
            <person name="McCallum B."/>
            <person name="Szabo L.J."/>
            <person name="Hulbert S."/>
            <person name="Chen X."/>
            <person name="Fellers J.P."/>
        </authorList>
    </citation>
    <scope>NUCLEOTIDE SEQUENCE</scope>
    <source>
        <strain evidence="3">isolate 1-1 / race 1 (BBBD)</strain>
        <strain evidence="4">Isolate 1-1 / race 1 (BBBD)</strain>
    </source>
</reference>